<keyword evidence="3" id="KW-1185">Reference proteome</keyword>
<comment type="caution">
    <text evidence="2">The sequence shown here is derived from an EMBL/GenBank/DDBJ whole genome shotgun (WGS) entry which is preliminary data.</text>
</comment>
<reference evidence="2 3" key="1">
    <citation type="submission" date="2022-03" db="EMBL/GenBank/DDBJ databases">
        <title>Novel taxa within the pig intestine.</title>
        <authorList>
            <person name="Wylensek D."/>
            <person name="Bishof K."/>
            <person name="Afrizal A."/>
            <person name="Clavel T."/>
        </authorList>
    </citation>
    <scope>NUCLEOTIDE SEQUENCE [LARGE SCALE GENOMIC DNA]</scope>
    <source>
        <strain evidence="2 3">CLA-KB-P66</strain>
    </source>
</reference>
<evidence type="ECO:0000256" key="1">
    <source>
        <dbReference type="SAM" id="SignalP"/>
    </source>
</evidence>
<dbReference type="Proteomes" id="UP001275932">
    <property type="component" value="Unassembled WGS sequence"/>
</dbReference>
<evidence type="ECO:0000313" key="3">
    <source>
        <dbReference type="Proteomes" id="UP001275932"/>
    </source>
</evidence>
<organism evidence="2 3">
    <name type="scientific">Intestinicryptomonas porci</name>
    <dbReference type="NCBI Taxonomy" id="2926320"/>
    <lineage>
        <taxon>Bacteria</taxon>
        <taxon>Pseudomonadati</taxon>
        <taxon>Verrucomicrobiota</taxon>
        <taxon>Opitutia</taxon>
        <taxon>Opitutales</taxon>
        <taxon>Intestinicryptomonaceae</taxon>
        <taxon>Intestinicryptomonas</taxon>
    </lineage>
</organism>
<dbReference type="RefSeq" id="WP_370396287.1">
    <property type="nucleotide sequence ID" value="NZ_JALBUT010000001.1"/>
</dbReference>
<gene>
    <name evidence="2" type="ORF">MOX91_01390</name>
</gene>
<protein>
    <submittedName>
        <fullName evidence="2">Uncharacterized protein</fullName>
    </submittedName>
</protein>
<keyword evidence="1" id="KW-0732">Signal</keyword>
<evidence type="ECO:0000313" key="2">
    <source>
        <dbReference type="EMBL" id="MDX8414841.1"/>
    </source>
</evidence>
<feature type="signal peptide" evidence="1">
    <location>
        <begin position="1"/>
        <end position="18"/>
    </location>
</feature>
<proteinExistence type="predicted"/>
<feature type="chain" id="PRO_5045057270" evidence="1">
    <location>
        <begin position="19"/>
        <end position="392"/>
    </location>
</feature>
<name>A0ABU4WE50_9BACT</name>
<sequence length="392" mass="44423">MKILIAAVLFFSPLLSFAEGGEFSLEKRLDEEIAKSAANNFDGKLPEGDKLFYSESSKSAFIVFSKNLELRNFGFALVGKAERAIEEMFGGVEKFKTPIEIHFLPEIEADFEGDFLETSRFKFDVVLSVKCSKNLPLDKFYERIANIYLRAWAAEFGSKKSHPYWIELALRAMIARQIAEFAPIELARHLKNTGADKMSDVFNYSPKAGGDILKMEASSYFSLLALRSLCGGNSKAWFEMLKYFVLNGVPSGEYLISRFGSDYNDKFLAAVYGEIYARLSGVKDFKSSDSDAAYFFMVQKMRKGEPVEIIAGDDIFARRDEIKREISKRITEIKVELPWTNPIYFNAMVSIGRMYDSALEDDENSFKSNMLDAISELKKARSLSQRASELLK</sequence>
<dbReference type="EMBL" id="JALBUT010000001">
    <property type="protein sequence ID" value="MDX8414841.1"/>
    <property type="molecule type" value="Genomic_DNA"/>
</dbReference>
<accession>A0ABU4WE50</accession>